<evidence type="ECO:0000313" key="3">
    <source>
        <dbReference type="Proteomes" id="UP000187651"/>
    </source>
</evidence>
<proteinExistence type="predicted"/>
<name>A0A1G9SR83_9FIRM</name>
<dbReference type="RefSeq" id="WP_242869294.1">
    <property type="nucleotide sequence ID" value="NZ_FNHZ01000001.1"/>
</dbReference>
<keyword evidence="3" id="KW-1185">Reference proteome</keyword>
<evidence type="ECO:0000256" key="1">
    <source>
        <dbReference type="SAM" id="Phobius"/>
    </source>
</evidence>
<evidence type="ECO:0008006" key="4">
    <source>
        <dbReference type="Google" id="ProtNLM"/>
    </source>
</evidence>
<dbReference type="Proteomes" id="UP000187651">
    <property type="component" value="Unassembled WGS sequence"/>
</dbReference>
<sequence length="87" mass="10123">MSFLNVSFFVFLIVGAIIYYIIPKKLQWVWLLVLSFIYYFSFSIKCSLALVYVTTIVYFAGLFIAKLEQDRKIVQNFEGGGKTFQRG</sequence>
<reference evidence="3" key="1">
    <citation type="submission" date="2016-10" db="EMBL/GenBank/DDBJ databases">
        <authorList>
            <person name="Varghese N."/>
            <person name="Submissions S."/>
        </authorList>
    </citation>
    <scope>NUCLEOTIDE SEQUENCE [LARGE SCALE GENOMIC DNA]</scope>
    <source>
        <strain evidence="3">M83</strain>
    </source>
</reference>
<protein>
    <recommendedName>
        <fullName evidence="4">D-alanyl-lipoteichoic acid biosynthesis protein DltB</fullName>
    </recommendedName>
</protein>
<feature type="transmembrane region" description="Helical" evidence="1">
    <location>
        <begin position="50"/>
        <end position="67"/>
    </location>
</feature>
<evidence type="ECO:0000313" key="2">
    <source>
        <dbReference type="EMBL" id="SDM37911.1"/>
    </source>
</evidence>
<dbReference type="AlphaFoldDB" id="A0A1G9SR83"/>
<gene>
    <name evidence="2" type="ORF">SAMN05216544_0059</name>
</gene>
<organism evidence="2 3">
    <name type="scientific">Lachnospira pectinoschiza</name>
    <dbReference type="NCBI Taxonomy" id="28052"/>
    <lineage>
        <taxon>Bacteria</taxon>
        <taxon>Bacillati</taxon>
        <taxon>Bacillota</taxon>
        <taxon>Clostridia</taxon>
        <taxon>Lachnospirales</taxon>
        <taxon>Lachnospiraceae</taxon>
        <taxon>Lachnospira</taxon>
    </lineage>
</organism>
<feature type="transmembrane region" description="Helical" evidence="1">
    <location>
        <begin position="29"/>
        <end position="44"/>
    </location>
</feature>
<keyword evidence="1" id="KW-0472">Membrane</keyword>
<keyword evidence="1" id="KW-1133">Transmembrane helix</keyword>
<feature type="transmembrane region" description="Helical" evidence="1">
    <location>
        <begin position="6"/>
        <end position="22"/>
    </location>
</feature>
<dbReference type="EMBL" id="FNHZ01000001">
    <property type="protein sequence ID" value="SDM37911.1"/>
    <property type="molecule type" value="Genomic_DNA"/>
</dbReference>
<accession>A0A1G9SR83</accession>
<keyword evidence="1" id="KW-0812">Transmembrane</keyword>